<dbReference type="PROSITE" id="PS50089">
    <property type="entry name" value="ZF_RING_2"/>
    <property type="match status" value="1"/>
</dbReference>
<accession>A0A9P1BZJ4</accession>
<reference evidence="6" key="2">
    <citation type="submission" date="2024-04" db="EMBL/GenBank/DDBJ databases">
        <authorList>
            <person name="Chen Y."/>
            <person name="Shah S."/>
            <person name="Dougan E. K."/>
            <person name="Thang M."/>
            <person name="Chan C."/>
        </authorList>
    </citation>
    <scope>NUCLEOTIDE SEQUENCE [LARGE SCALE GENOMIC DNA]</scope>
</reference>
<feature type="domain" description="RING-type" evidence="4">
    <location>
        <begin position="246"/>
        <end position="285"/>
    </location>
</feature>
<protein>
    <submittedName>
        <fullName evidence="7">RING-type domain-containing protein</fullName>
    </submittedName>
</protein>
<dbReference type="SUPFAM" id="SSF57850">
    <property type="entry name" value="RING/U-box"/>
    <property type="match status" value="1"/>
</dbReference>
<dbReference type="Proteomes" id="UP001152797">
    <property type="component" value="Unassembled WGS sequence"/>
</dbReference>
<keyword evidence="1" id="KW-0479">Metal-binding</keyword>
<dbReference type="EMBL" id="CAMXCT020000624">
    <property type="protein sequence ID" value="CAL1134698.1"/>
    <property type="molecule type" value="Genomic_DNA"/>
</dbReference>
<dbReference type="EMBL" id="CAMXCT030000624">
    <property type="protein sequence ID" value="CAL4768635.1"/>
    <property type="molecule type" value="Genomic_DNA"/>
</dbReference>
<dbReference type="GO" id="GO:0008270">
    <property type="term" value="F:zinc ion binding"/>
    <property type="evidence" value="ECO:0007669"/>
    <property type="project" value="UniProtKB-KW"/>
</dbReference>
<evidence type="ECO:0000259" key="4">
    <source>
        <dbReference type="PROSITE" id="PS50089"/>
    </source>
</evidence>
<proteinExistence type="predicted"/>
<comment type="caution">
    <text evidence="5">The sequence shown here is derived from an EMBL/GenBank/DDBJ whole genome shotgun (WGS) entry which is preliminary data.</text>
</comment>
<evidence type="ECO:0000256" key="2">
    <source>
        <dbReference type="SAM" id="Coils"/>
    </source>
</evidence>
<name>A0A9P1BZJ4_9DINO</name>
<evidence type="ECO:0000256" key="1">
    <source>
        <dbReference type="PROSITE-ProRule" id="PRU00175"/>
    </source>
</evidence>
<organism evidence="5">
    <name type="scientific">Cladocopium goreaui</name>
    <dbReference type="NCBI Taxonomy" id="2562237"/>
    <lineage>
        <taxon>Eukaryota</taxon>
        <taxon>Sar</taxon>
        <taxon>Alveolata</taxon>
        <taxon>Dinophyceae</taxon>
        <taxon>Suessiales</taxon>
        <taxon>Symbiodiniaceae</taxon>
        <taxon>Cladocopium</taxon>
    </lineage>
</organism>
<dbReference type="Gene3D" id="3.30.40.10">
    <property type="entry name" value="Zinc/RING finger domain, C3HC4 (zinc finger)"/>
    <property type="match status" value="1"/>
</dbReference>
<feature type="region of interest" description="Disordered" evidence="3">
    <location>
        <begin position="194"/>
        <end position="215"/>
    </location>
</feature>
<feature type="compositionally biased region" description="Basic and acidic residues" evidence="3">
    <location>
        <begin position="22"/>
        <end position="45"/>
    </location>
</feature>
<keyword evidence="1" id="KW-0862">Zinc</keyword>
<sequence>MQPRPSRSSTSQTQSVFLHAEVGQREGNVVRHRPDLSRPGGTDETRLHDDTLWLEDERRKLLFDVQAAQQAHAALEADVKCLHKELEQQRAETNEQTRQLRELLEQQRREGAHLELQILKAQIGSSDKTDEVKEVKHEVEAKVREIMKAVKLLSDQHRSAFQQVAQSTSDILRACSSRAPVASGNDLLSRTKGMELAGPPVAPPVSKPRQTSEESHGELPWFQAMKANLEEYGDVEVFLDHQAQECMSCCQVIEASYRAKPRKCNHVFHVECLLHCWSEGTCPVCATSFAPEVQRPPGTSISPKVAFT</sequence>
<dbReference type="InterPro" id="IPR013083">
    <property type="entry name" value="Znf_RING/FYVE/PHD"/>
</dbReference>
<evidence type="ECO:0000313" key="8">
    <source>
        <dbReference type="Proteomes" id="UP001152797"/>
    </source>
</evidence>
<reference evidence="5" key="1">
    <citation type="submission" date="2022-10" db="EMBL/GenBank/DDBJ databases">
        <authorList>
            <person name="Chen Y."/>
            <person name="Dougan E. K."/>
            <person name="Chan C."/>
            <person name="Rhodes N."/>
            <person name="Thang M."/>
        </authorList>
    </citation>
    <scope>NUCLEOTIDE SEQUENCE</scope>
</reference>
<evidence type="ECO:0000256" key="3">
    <source>
        <dbReference type="SAM" id="MobiDB-lite"/>
    </source>
</evidence>
<dbReference type="AlphaFoldDB" id="A0A9P1BZJ4"/>
<dbReference type="OrthoDB" id="10461480at2759"/>
<dbReference type="CDD" id="cd16448">
    <property type="entry name" value="RING-H2"/>
    <property type="match status" value="1"/>
</dbReference>
<dbReference type="EMBL" id="CAMXCT010000624">
    <property type="protein sequence ID" value="CAI3981323.1"/>
    <property type="molecule type" value="Genomic_DNA"/>
</dbReference>
<dbReference type="InterPro" id="IPR001841">
    <property type="entry name" value="Znf_RING"/>
</dbReference>
<keyword evidence="2" id="KW-0175">Coiled coil</keyword>
<feature type="region of interest" description="Disordered" evidence="3">
    <location>
        <begin position="1"/>
        <end position="45"/>
    </location>
</feature>
<feature type="coiled-coil region" evidence="2">
    <location>
        <begin position="65"/>
        <end position="110"/>
    </location>
</feature>
<gene>
    <name evidence="5" type="ORF">C1SCF055_LOCUS9124</name>
</gene>
<keyword evidence="8" id="KW-1185">Reference proteome</keyword>
<keyword evidence="1" id="KW-0863">Zinc-finger</keyword>
<evidence type="ECO:0000313" key="7">
    <source>
        <dbReference type="EMBL" id="CAL4768635.1"/>
    </source>
</evidence>
<evidence type="ECO:0000313" key="5">
    <source>
        <dbReference type="EMBL" id="CAI3981323.1"/>
    </source>
</evidence>
<evidence type="ECO:0000313" key="6">
    <source>
        <dbReference type="EMBL" id="CAL1134698.1"/>
    </source>
</evidence>
<feature type="compositionally biased region" description="Low complexity" evidence="3">
    <location>
        <begin position="1"/>
        <end position="15"/>
    </location>
</feature>